<reference evidence="1" key="1">
    <citation type="journal article" date="2015" name="Nature">
        <title>Complex archaea that bridge the gap between prokaryotes and eukaryotes.</title>
        <authorList>
            <person name="Spang A."/>
            <person name="Saw J.H."/>
            <person name="Jorgensen S.L."/>
            <person name="Zaremba-Niedzwiedzka K."/>
            <person name="Martijn J."/>
            <person name="Lind A.E."/>
            <person name="van Eijk R."/>
            <person name="Schleper C."/>
            <person name="Guy L."/>
            <person name="Ettema T.J."/>
        </authorList>
    </citation>
    <scope>NUCLEOTIDE SEQUENCE</scope>
</reference>
<sequence length="211" mass="24260">MKLKIYGTHHLLEKEKIVAVLESFNPDVVCVELDEIRFKKLKGEEIDESYLKQISWFSKFMITKIKKKSEKIAEDSEQEYGGDMISALQYCGDNNIPVKLIDMGIVETSKGFDKLNWGEKVLFWGGIEFGKATLEQVNNLDEEKVRVRQEELETKFPNLYEHLVVGRDKFMANKIAEVVLLNKYERVLVFVGKGHVVGIKSILDDKGIDVE</sequence>
<protein>
    <recommendedName>
        <fullName evidence="2">TraB family protein</fullName>
    </recommendedName>
</protein>
<dbReference type="EMBL" id="LAZR01003256">
    <property type="protein sequence ID" value="KKN20288.1"/>
    <property type="molecule type" value="Genomic_DNA"/>
</dbReference>
<evidence type="ECO:0000313" key="1">
    <source>
        <dbReference type="EMBL" id="KKN20288.1"/>
    </source>
</evidence>
<dbReference type="CDD" id="cd14726">
    <property type="entry name" value="TraB_PrgY-like"/>
    <property type="match status" value="1"/>
</dbReference>
<dbReference type="Pfam" id="PF01963">
    <property type="entry name" value="TraB_PrgY_gumN"/>
    <property type="match status" value="1"/>
</dbReference>
<evidence type="ECO:0008006" key="2">
    <source>
        <dbReference type="Google" id="ProtNLM"/>
    </source>
</evidence>
<dbReference type="PANTHER" id="PTHR21530:SF7">
    <property type="entry name" value="TRAB DOMAIN-CONTAINING PROTEIN"/>
    <property type="match status" value="1"/>
</dbReference>
<dbReference type="InterPro" id="IPR046345">
    <property type="entry name" value="TraB_PrgY-like"/>
</dbReference>
<gene>
    <name evidence="1" type="ORF">LCGC14_0937000</name>
</gene>
<comment type="caution">
    <text evidence="1">The sequence shown here is derived from an EMBL/GenBank/DDBJ whole genome shotgun (WGS) entry which is preliminary data.</text>
</comment>
<organism evidence="1">
    <name type="scientific">marine sediment metagenome</name>
    <dbReference type="NCBI Taxonomy" id="412755"/>
    <lineage>
        <taxon>unclassified sequences</taxon>
        <taxon>metagenomes</taxon>
        <taxon>ecological metagenomes</taxon>
    </lineage>
</organism>
<name>A0A0F9RSL8_9ZZZZ</name>
<dbReference type="PANTHER" id="PTHR21530">
    <property type="entry name" value="PHEROMONE SHUTDOWN PROTEIN"/>
    <property type="match status" value="1"/>
</dbReference>
<accession>A0A0F9RSL8</accession>
<proteinExistence type="predicted"/>
<dbReference type="InterPro" id="IPR002816">
    <property type="entry name" value="TraB/PrgY/GumN_fam"/>
</dbReference>
<dbReference type="AlphaFoldDB" id="A0A0F9RSL8"/>